<dbReference type="GO" id="GO:0046475">
    <property type="term" value="P:glycerophospholipid catabolic process"/>
    <property type="evidence" value="ECO:0007669"/>
    <property type="project" value="TreeGrafter"/>
</dbReference>
<dbReference type="InterPro" id="IPR002642">
    <property type="entry name" value="LysoPLipase_cat_dom"/>
</dbReference>
<sequence length="532" mass="59465">HVGQFLSVSFSPVQFSFSSVYFGSVQFSLVQFCSVSVHSSNTFVSCAQVPSIAVVGSGGGARAMTGLLGGLKALKDMGVLDTVSYITGVSGSTWAMSALYQDHSWSQQDMDGFINAQKEQMKKGSLSAFSSEKMNYYHKEMEQKETDGHLVSFIFFLSVLLCVTLQKVSSTLSEQQKALSEGLNPFPIYTAVNMKEDLQGTESTAEWCEFTPFEVGLHKYGAFVPTELFGSHYFLGRLVKKLPELRLPYLIGIWSSAFAVNLTELWKTVTGVEPTWTPRGSEIDKSDTTPSTLDTFVFNPVTKIAGVLNNFFSKRAGVAEMFNYMRGLFLHKNYNKHSNFVAWRDTHPDAFPNQLTPSDHTLHLVDSGHSINISCAPVLRPGRHVDVIIVLSYSWDPDHVIRLTAEYCSEHHIPFPNADYSSLEQEPEQEVYVFEDPQNPAAPLVIHFPLVNVTFKDFKRPGVKRETAEELKAGAVDVKSEDSPYTTKNFTYSEQDFQNLVDLAYYNVINNTESVCSVIRKALHTKTHRHDA</sequence>
<reference evidence="5" key="2">
    <citation type="submission" date="2025-08" db="UniProtKB">
        <authorList>
            <consortium name="Ensembl"/>
        </authorList>
    </citation>
    <scope>IDENTIFICATION</scope>
</reference>
<dbReference type="GO" id="GO:0005829">
    <property type="term" value="C:cytosol"/>
    <property type="evidence" value="ECO:0007669"/>
    <property type="project" value="TreeGrafter"/>
</dbReference>
<dbReference type="Pfam" id="PF01735">
    <property type="entry name" value="PLA2_B"/>
    <property type="match status" value="1"/>
</dbReference>
<dbReference type="GO" id="GO:0005544">
    <property type="term" value="F:calcium-dependent phospholipid binding"/>
    <property type="evidence" value="ECO:0007669"/>
    <property type="project" value="TreeGrafter"/>
</dbReference>
<name>A0A673BCE1_9TELE</name>
<keyword evidence="1 3" id="KW-0378">Hydrolase</keyword>
<evidence type="ECO:0000256" key="2">
    <source>
        <dbReference type="ARBA" id="ARBA00023098"/>
    </source>
</evidence>
<proteinExistence type="predicted"/>
<dbReference type="GO" id="GO:0005509">
    <property type="term" value="F:calcium ion binding"/>
    <property type="evidence" value="ECO:0007669"/>
    <property type="project" value="TreeGrafter"/>
</dbReference>
<dbReference type="Gene3D" id="3.40.1090.10">
    <property type="entry name" value="Cytosolic phospholipase A2 catalytic domain"/>
    <property type="match status" value="1"/>
</dbReference>
<dbReference type="PANTHER" id="PTHR10728">
    <property type="entry name" value="CYTOSOLIC PHOSPHOLIPASE A2"/>
    <property type="match status" value="1"/>
</dbReference>
<dbReference type="GO" id="GO:0047498">
    <property type="term" value="F:calcium-dependent phospholipase A2 activity"/>
    <property type="evidence" value="ECO:0007669"/>
    <property type="project" value="TreeGrafter"/>
</dbReference>
<reference evidence="5" key="1">
    <citation type="submission" date="2019-06" db="EMBL/GenBank/DDBJ databases">
        <authorList>
            <consortium name="Wellcome Sanger Institute Data Sharing"/>
        </authorList>
    </citation>
    <scope>NUCLEOTIDE SEQUENCE [LARGE SCALE GENOMIC DNA]</scope>
</reference>
<keyword evidence="6" id="KW-1185">Reference proteome</keyword>
<organism evidence="5 6">
    <name type="scientific">Sphaeramia orbicularis</name>
    <name type="common">orbiculate cardinalfish</name>
    <dbReference type="NCBI Taxonomy" id="375764"/>
    <lineage>
        <taxon>Eukaryota</taxon>
        <taxon>Metazoa</taxon>
        <taxon>Chordata</taxon>
        <taxon>Craniata</taxon>
        <taxon>Vertebrata</taxon>
        <taxon>Euteleostomi</taxon>
        <taxon>Actinopterygii</taxon>
        <taxon>Neopterygii</taxon>
        <taxon>Teleostei</taxon>
        <taxon>Neoteleostei</taxon>
        <taxon>Acanthomorphata</taxon>
        <taxon>Gobiaria</taxon>
        <taxon>Kurtiformes</taxon>
        <taxon>Apogonoidei</taxon>
        <taxon>Apogonidae</taxon>
        <taxon>Apogoninae</taxon>
        <taxon>Sphaeramia</taxon>
    </lineage>
</organism>
<accession>A0A673BCE1</accession>
<protein>
    <recommendedName>
        <fullName evidence="4">PLA2c domain-containing protein</fullName>
    </recommendedName>
</protein>
<evidence type="ECO:0000259" key="4">
    <source>
        <dbReference type="PROSITE" id="PS51210"/>
    </source>
</evidence>
<dbReference type="Proteomes" id="UP000472271">
    <property type="component" value="Chromosome 15"/>
</dbReference>
<dbReference type="PROSITE" id="PS51210">
    <property type="entry name" value="PLA2C"/>
    <property type="match status" value="1"/>
</dbReference>
<dbReference type="SMART" id="SM00022">
    <property type="entry name" value="PLAc"/>
    <property type="match status" value="1"/>
</dbReference>
<dbReference type="Ensembl" id="ENSSORT00005039931.1">
    <property type="protein sequence ID" value="ENSSORP00005038929.1"/>
    <property type="gene ID" value="ENSSORG00005018209.1"/>
</dbReference>
<dbReference type="InterPro" id="IPR016035">
    <property type="entry name" value="Acyl_Trfase/lysoPLipase"/>
</dbReference>
<feature type="domain" description="PLA2c" evidence="4">
    <location>
        <begin position="1"/>
        <end position="532"/>
    </location>
</feature>
<evidence type="ECO:0000313" key="6">
    <source>
        <dbReference type="Proteomes" id="UP000472271"/>
    </source>
</evidence>
<keyword evidence="2 3" id="KW-0443">Lipid metabolism</keyword>
<dbReference type="SUPFAM" id="SSF52151">
    <property type="entry name" value="FabD/lysophospholipase-like"/>
    <property type="match status" value="1"/>
</dbReference>
<dbReference type="PANTHER" id="PTHR10728:SF32">
    <property type="entry name" value="CYTOSOLIC PHOSPHOLIPASE A2 BETA"/>
    <property type="match status" value="1"/>
</dbReference>
<reference evidence="5" key="3">
    <citation type="submission" date="2025-09" db="UniProtKB">
        <authorList>
            <consortium name="Ensembl"/>
        </authorList>
    </citation>
    <scope>IDENTIFICATION</scope>
</reference>
<evidence type="ECO:0000256" key="1">
    <source>
        <dbReference type="ARBA" id="ARBA00022801"/>
    </source>
</evidence>
<keyword evidence="3" id="KW-0442">Lipid degradation</keyword>
<dbReference type="AlphaFoldDB" id="A0A673BCE1"/>
<dbReference type="InParanoid" id="A0A673BCE1"/>
<evidence type="ECO:0000313" key="5">
    <source>
        <dbReference type="Ensembl" id="ENSSORP00005038929.1"/>
    </source>
</evidence>
<evidence type="ECO:0000256" key="3">
    <source>
        <dbReference type="PROSITE-ProRule" id="PRU00555"/>
    </source>
</evidence>